<dbReference type="PANTHER" id="PTHR47328:SF1">
    <property type="entry name" value="RUTC FAMILY PROTEIN YOAB"/>
    <property type="match status" value="1"/>
</dbReference>
<reference evidence="1 2" key="1">
    <citation type="journal article" date="2015" name="Stand. Genomic Sci.">
        <title>Genomic Encyclopedia of Bacterial and Archaeal Type Strains, Phase III: the genomes of soil and plant-associated and newly described type strains.</title>
        <authorList>
            <person name="Whitman W.B."/>
            <person name="Woyke T."/>
            <person name="Klenk H.P."/>
            <person name="Zhou Y."/>
            <person name="Lilburn T.G."/>
            <person name="Beck B.J."/>
            <person name="De Vos P."/>
            <person name="Vandamme P."/>
            <person name="Eisen J.A."/>
            <person name="Garrity G."/>
            <person name="Hugenholtz P."/>
            <person name="Kyrpides N.C."/>
        </authorList>
    </citation>
    <scope>NUCLEOTIDE SEQUENCE [LARGE SCALE GENOMIC DNA]</scope>
    <source>
        <strain evidence="1 2">CGMCC 1.5364</strain>
    </source>
</reference>
<proteinExistence type="predicted"/>
<dbReference type="CDD" id="cd06150">
    <property type="entry name" value="YjgF_YER057c_UK114_like_2"/>
    <property type="match status" value="1"/>
</dbReference>
<dbReference type="InterPro" id="IPR035709">
    <property type="entry name" value="YoaB-like"/>
</dbReference>
<accession>A0A562NHA0</accession>
<dbReference type="Pfam" id="PF01042">
    <property type="entry name" value="Ribonuc_L-PSP"/>
    <property type="match status" value="1"/>
</dbReference>
<dbReference type="AlphaFoldDB" id="A0A562NHA0"/>
<protein>
    <submittedName>
        <fullName evidence="1">Enamine deaminase RidA (YjgF/YER057c/UK114 family)</fullName>
    </submittedName>
</protein>
<dbReference type="Gene3D" id="3.30.1330.40">
    <property type="entry name" value="RutC-like"/>
    <property type="match status" value="1"/>
</dbReference>
<dbReference type="OrthoDB" id="9803101at2"/>
<keyword evidence="2" id="KW-1185">Reference proteome</keyword>
<dbReference type="SUPFAM" id="SSF55298">
    <property type="entry name" value="YjgF-like"/>
    <property type="match status" value="1"/>
</dbReference>
<dbReference type="EMBL" id="VLKU01000009">
    <property type="protein sequence ID" value="TWI31468.1"/>
    <property type="molecule type" value="Genomic_DNA"/>
</dbReference>
<gene>
    <name evidence="1" type="ORF">IQ24_02919</name>
</gene>
<sequence>MKHIDNNGRRSRAIIANGTIFMGGQVADDLSADITEQTRQTLARIETLLTENGSDKTKMVSAQIWLKSMDDYAAMNAVWDQWINADGAPTRACGVVEMADPRILVEIIPTAIL</sequence>
<dbReference type="InterPro" id="IPR035959">
    <property type="entry name" value="RutC-like_sf"/>
</dbReference>
<name>A0A562NHA0_9RHOB</name>
<organism evidence="1 2">
    <name type="scientific">Paracoccus sulfuroxidans</name>
    <dbReference type="NCBI Taxonomy" id="384678"/>
    <lineage>
        <taxon>Bacteria</taxon>
        <taxon>Pseudomonadati</taxon>
        <taxon>Pseudomonadota</taxon>
        <taxon>Alphaproteobacteria</taxon>
        <taxon>Rhodobacterales</taxon>
        <taxon>Paracoccaceae</taxon>
        <taxon>Paracoccus</taxon>
    </lineage>
</organism>
<comment type="caution">
    <text evidence="1">The sequence shown here is derived from an EMBL/GenBank/DDBJ whole genome shotgun (WGS) entry which is preliminary data.</text>
</comment>
<dbReference type="Proteomes" id="UP000316225">
    <property type="component" value="Unassembled WGS sequence"/>
</dbReference>
<dbReference type="InterPro" id="IPR006175">
    <property type="entry name" value="YjgF/YER057c/UK114"/>
</dbReference>
<evidence type="ECO:0000313" key="1">
    <source>
        <dbReference type="EMBL" id="TWI31468.1"/>
    </source>
</evidence>
<dbReference type="PANTHER" id="PTHR47328">
    <property type="match status" value="1"/>
</dbReference>
<dbReference type="RefSeq" id="WP_145399012.1">
    <property type="nucleotide sequence ID" value="NZ_VLKU01000009.1"/>
</dbReference>
<evidence type="ECO:0000313" key="2">
    <source>
        <dbReference type="Proteomes" id="UP000316225"/>
    </source>
</evidence>